<dbReference type="EMBL" id="PXYW01000066">
    <property type="protein sequence ID" value="PSR31228.1"/>
    <property type="molecule type" value="Genomic_DNA"/>
</dbReference>
<accession>A0A2T2X9V0</accession>
<evidence type="ECO:0000313" key="3">
    <source>
        <dbReference type="EMBL" id="PSR31228.1"/>
    </source>
</evidence>
<feature type="domain" description="PIN" evidence="1">
    <location>
        <begin position="16"/>
        <end position="116"/>
    </location>
</feature>
<dbReference type="InterPro" id="IPR002716">
    <property type="entry name" value="PIN_dom"/>
</dbReference>
<feature type="domain" description="VapC50 C-terminal" evidence="2">
    <location>
        <begin position="133"/>
        <end position="182"/>
    </location>
</feature>
<dbReference type="Pfam" id="PF26343">
    <property type="entry name" value="VapC50_C"/>
    <property type="match status" value="1"/>
</dbReference>
<gene>
    <name evidence="3" type="ORF">C7B46_17055</name>
</gene>
<dbReference type="SUPFAM" id="SSF88723">
    <property type="entry name" value="PIN domain-like"/>
    <property type="match status" value="1"/>
</dbReference>
<organism evidence="3 4">
    <name type="scientific">Sulfobacillus benefaciens</name>
    <dbReference type="NCBI Taxonomy" id="453960"/>
    <lineage>
        <taxon>Bacteria</taxon>
        <taxon>Bacillati</taxon>
        <taxon>Bacillota</taxon>
        <taxon>Clostridia</taxon>
        <taxon>Eubacteriales</taxon>
        <taxon>Clostridiales Family XVII. Incertae Sedis</taxon>
        <taxon>Sulfobacillus</taxon>
    </lineage>
</organism>
<evidence type="ECO:0000259" key="2">
    <source>
        <dbReference type="Pfam" id="PF26343"/>
    </source>
</evidence>
<reference evidence="3 4" key="1">
    <citation type="journal article" date="2014" name="BMC Genomics">
        <title>Comparison of environmental and isolate Sulfobacillus genomes reveals diverse carbon, sulfur, nitrogen, and hydrogen metabolisms.</title>
        <authorList>
            <person name="Justice N.B."/>
            <person name="Norman A."/>
            <person name="Brown C.T."/>
            <person name="Singh A."/>
            <person name="Thomas B.C."/>
            <person name="Banfield J.F."/>
        </authorList>
    </citation>
    <scope>NUCLEOTIDE SEQUENCE [LARGE SCALE GENOMIC DNA]</scope>
    <source>
        <strain evidence="3">AMDSBA4</strain>
    </source>
</reference>
<dbReference type="Proteomes" id="UP000242972">
    <property type="component" value="Unassembled WGS sequence"/>
</dbReference>
<name>A0A2T2X9V0_9FIRM</name>
<evidence type="ECO:0000313" key="4">
    <source>
        <dbReference type="Proteomes" id="UP000242972"/>
    </source>
</evidence>
<dbReference type="InterPro" id="IPR058652">
    <property type="entry name" value="VapC50_C"/>
</dbReference>
<sequence>MAFVAFLDACVLFPPNLRDVILTVAETGICQIRWSPDVLDEMQRNVVKRATVEDSAAAESGAQYLRRVMEDAFPEAMVERALYEHFIVMMPNDKKDRHVLAAAIASGADVLVTANLKDFAVPPGFCRVEVQHPDEFLRHQLELAPCEFFDALRDLAAERHAPMDSVPAILDSLQKTVPHFALQAKDMLPDYGP</sequence>
<comment type="caution">
    <text evidence="3">The sequence shown here is derived from an EMBL/GenBank/DDBJ whole genome shotgun (WGS) entry which is preliminary data.</text>
</comment>
<dbReference type="Pfam" id="PF13470">
    <property type="entry name" value="PIN_3"/>
    <property type="match status" value="1"/>
</dbReference>
<evidence type="ECO:0000259" key="1">
    <source>
        <dbReference type="Pfam" id="PF13470"/>
    </source>
</evidence>
<proteinExistence type="predicted"/>
<dbReference type="InterPro" id="IPR029060">
    <property type="entry name" value="PIN-like_dom_sf"/>
</dbReference>
<protein>
    <submittedName>
        <fullName evidence="3">PIN domain-containing protein</fullName>
    </submittedName>
</protein>
<dbReference type="AlphaFoldDB" id="A0A2T2X9V0"/>